<evidence type="ECO:0000313" key="3">
    <source>
        <dbReference type="EMBL" id="TCO52985.1"/>
    </source>
</evidence>
<feature type="transmembrane region" description="Helical" evidence="2">
    <location>
        <begin position="196"/>
        <end position="214"/>
    </location>
</feature>
<dbReference type="EMBL" id="SLWS01000011">
    <property type="protein sequence ID" value="TCO52985.1"/>
    <property type="molecule type" value="Genomic_DNA"/>
</dbReference>
<organism evidence="3 4">
    <name type="scientific">Actinocrispum wychmicini</name>
    <dbReference type="NCBI Taxonomy" id="1213861"/>
    <lineage>
        <taxon>Bacteria</taxon>
        <taxon>Bacillati</taxon>
        <taxon>Actinomycetota</taxon>
        <taxon>Actinomycetes</taxon>
        <taxon>Pseudonocardiales</taxon>
        <taxon>Pseudonocardiaceae</taxon>
        <taxon>Actinocrispum</taxon>
    </lineage>
</organism>
<proteinExistence type="predicted"/>
<evidence type="ECO:0000256" key="2">
    <source>
        <dbReference type="SAM" id="Phobius"/>
    </source>
</evidence>
<gene>
    <name evidence="3" type="ORF">EV192_111179</name>
</gene>
<feature type="region of interest" description="Disordered" evidence="1">
    <location>
        <begin position="131"/>
        <end position="151"/>
    </location>
</feature>
<accession>A0A4R2JFG4</accession>
<protein>
    <submittedName>
        <fullName evidence="3">Uncharacterized protein</fullName>
    </submittedName>
</protein>
<reference evidence="3 4" key="1">
    <citation type="submission" date="2019-03" db="EMBL/GenBank/DDBJ databases">
        <title>Genomic Encyclopedia of Type Strains, Phase IV (KMG-IV): sequencing the most valuable type-strain genomes for metagenomic binning, comparative biology and taxonomic classification.</title>
        <authorList>
            <person name="Goeker M."/>
        </authorList>
    </citation>
    <scope>NUCLEOTIDE SEQUENCE [LARGE SCALE GENOMIC DNA]</scope>
    <source>
        <strain evidence="3 4">DSM 45934</strain>
    </source>
</reference>
<evidence type="ECO:0000313" key="4">
    <source>
        <dbReference type="Proteomes" id="UP000295680"/>
    </source>
</evidence>
<keyword evidence="4" id="KW-1185">Reference proteome</keyword>
<keyword evidence="2" id="KW-1133">Transmembrane helix</keyword>
<dbReference type="Proteomes" id="UP000295680">
    <property type="component" value="Unassembled WGS sequence"/>
</dbReference>
<sequence length="228" mass="24566">MAPQDVANAIFGATPDNQVRQSMLMGAQLESGMNPDSVGDSGHSYGIYQIYLPAHPDMTAAKARDIVASTLFMLPAYQQAVRRVPDGLWNLDPGLASATAAFYAERPKVMYPTQRIRSGWPIVLGVMQGARPTNNTPPPTTTGPGQASTPDTTDMPALLKVAYELFGPIVEFFASAAKLLTWFLTHMFLPKTWARVAAFLFGTVLVVSGVFVFFTGSSPVRKVTGVLP</sequence>
<keyword evidence="2" id="KW-0812">Transmembrane</keyword>
<name>A0A4R2JFG4_9PSEU</name>
<evidence type="ECO:0000256" key="1">
    <source>
        <dbReference type="SAM" id="MobiDB-lite"/>
    </source>
</evidence>
<dbReference type="AlphaFoldDB" id="A0A4R2JFG4"/>
<keyword evidence="2" id="KW-0472">Membrane</keyword>
<comment type="caution">
    <text evidence="3">The sequence shown here is derived from an EMBL/GenBank/DDBJ whole genome shotgun (WGS) entry which is preliminary data.</text>
</comment>